<reference evidence="4 6" key="2">
    <citation type="submission" date="2018-06" db="EMBL/GenBank/DDBJ databases">
        <authorList>
            <consortium name="Pathogen Informatics"/>
            <person name="Doyle S."/>
        </authorList>
    </citation>
    <scope>NUCLEOTIDE SEQUENCE [LARGE SCALE GENOMIC DNA]</scope>
    <source>
        <strain evidence="4 6">NCTC12239</strain>
    </source>
</reference>
<keyword evidence="1" id="KW-0472">Membrane</keyword>
<dbReference type="Proteomes" id="UP000254040">
    <property type="component" value="Unassembled WGS sequence"/>
</dbReference>
<dbReference type="OrthoDB" id="9804872at2"/>
<feature type="transmembrane region" description="Helical" evidence="1">
    <location>
        <begin position="84"/>
        <end position="101"/>
    </location>
</feature>
<dbReference type="PANTHER" id="PTHR42736:SF1">
    <property type="entry name" value="PROTEIN-GLUTAMINE GAMMA-GLUTAMYLTRANSFERASE"/>
    <property type="match status" value="1"/>
</dbReference>
<dbReference type="SUPFAM" id="SSF54001">
    <property type="entry name" value="Cysteine proteinases"/>
    <property type="match status" value="1"/>
</dbReference>
<reference evidence="3 5" key="1">
    <citation type="submission" date="2015-11" db="EMBL/GenBank/DDBJ databases">
        <title>Genomic analysis of 38 Legionella species identifies large and diverse effector repertoires.</title>
        <authorList>
            <person name="Burstein D."/>
            <person name="Amaro F."/>
            <person name="Zusman T."/>
            <person name="Lifshitz Z."/>
            <person name="Cohen O."/>
            <person name="Gilbert J.A."/>
            <person name="Pupko T."/>
            <person name="Shuman H.A."/>
            <person name="Segal G."/>
        </authorList>
    </citation>
    <scope>NUCLEOTIDE SEQUENCE [LARGE SCALE GENOMIC DNA]</scope>
    <source>
        <strain evidence="3 5">ATCC 43877</strain>
    </source>
</reference>
<dbReference type="InterPro" id="IPR021878">
    <property type="entry name" value="TgpA_N"/>
</dbReference>
<feature type="transmembrane region" description="Helical" evidence="1">
    <location>
        <begin position="61"/>
        <end position="78"/>
    </location>
</feature>
<keyword evidence="1" id="KW-1133">Transmembrane helix</keyword>
<accession>A0A378JZ32</accession>
<evidence type="ECO:0000259" key="2">
    <source>
        <dbReference type="SMART" id="SM00460"/>
    </source>
</evidence>
<dbReference type="AlphaFoldDB" id="A0A378JZ32"/>
<keyword evidence="5" id="KW-1185">Reference proteome</keyword>
<organism evidence="4 6">
    <name type="scientific">Legionella moravica</name>
    <dbReference type="NCBI Taxonomy" id="39962"/>
    <lineage>
        <taxon>Bacteria</taxon>
        <taxon>Pseudomonadati</taxon>
        <taxon>Pseudomonadota</taxon>
        <taxon>Gammaproteobacteria</taxon>
        <taxon>Legionellales</taxon>
        <taxon>Legionellaceae</taxon>
        <taxon>Legionella</taxon>
    </lineage>
</organism>
<proteinExistence type="predicted"/>
<dbReference type="Gene3D" id="3.10.620.30">
    <property type="match status" value="1"/>
</dbReference>
<dbReference type="EMBL" id="LNYN01000035">
    <property type="protein sequence ID" value="KTD31631.1"/>
    <property type="molecule type" value="Genomic_DNA"/>
</dbReference>
<dbReference type="Pfam" id="PF11992">
    <property type="entry name" value="TgpA_N"/>
    <property type="match status" value="1"/>
</dbReference>
<dbReference type="InterPro" id="IPR002931">
    <property type="entry name" value="Transglutaminase-like"/>
</dbReference>
<dbReference type="Proteomes" id="UP000054985">
    <property type="component" value="Unassembled WGS sequence"/>
</dbReference>
<sequence>MSSPHSQQVLISTTKYALSVMLLCYLPHFFTAPWWMCVLVLSAMGYRLLADYYGIPMLNKWIRFTLVAVCLVLLKVHYGSMMSSGLFIGFLLTFIGLKIIEIHHFRDLKVLALCNFYLIFSALLVIQELWIILYLIIGIIANLSLMLKLTAPQAPLNISSGKSIKLMLIGIPLSIILFYIFPRMPPLWQVPSPGGMHTGFSEQMDPGSIADLIQDDTIAMRITFHNKPVLNGYWRGLILSLYNGISWNHGWYDASAFPPLQELSPTETADYEVLLEPHQKKWLFYLGYPEFSRPTLLFSVNYGLISQNKELINQRVSYALKVQSYPYHELSKKELIQTTQLPGNSNPRLTIWAKEQFAQLNKNPQSFIAFLKQYINEQSFWYSLTPPVLKSNKNQMDQFWFDTQKGFCEHYASAVTVILRSVGIPARIVVGYQGGEWNPLARYLTIRQNDAHAWLEYWQEGIGWQEFDPTLFIASDRIDPSIQEARTNRLNQTEWPSISSMSWLQRSRLFWDSVQFFAERWLLFYNQDTQRNLLEKVGLEEWRMGQLLQASIASMLLFIMSYGLYYQWRQRRNKDPLLIEYHLLQKEFKRFNVSTHPSATLKQQCHSLSEKIPALSPVISNFLYRYETLRLKCTEVHPRENKKQTILLFKTFRRVLSQKKSRKESTQ</sequence>
<feature type="transmembrane region" description="Helical" evidence="1">
    <location>
        <begin position="547"/>
        <end position="565"/>
    </location>
</feature>
<evidence type="ECO:0000313" key="6">
    <source>
        <dbReference type="Proteomes" id="UP000254040"/>
    </source>
</evidence>
<name>A0A378JZ32_9GAMM</name>
<keyword evidence="1" id="KW-0812">Transmembrane</keyword>
<gene>
    <name evidence="3" type="ORF">Lmor_2507</name>
    <name evidence="4" type="ORF">NCTC12239_01211</name>
</gene>
<evidence type="ECO:0000313" key="3">
    <source>
        <dbReference type="EMBL" id="KTD31631.1"/>
    </source>
</evidence>
<dbReference type="InterPro" id="IPR052901">
    <property type="entry name" value="Bact_TGase-like"/>
</dbReference>
<dbReference type="SMART" id="SM00460">
    <property type="entry name" value="TGc"/>
    <property type="match status" value="1"/>
</dbReference>
<dbReference type="STRING" id="39962.Lmor_2507"/>
<feature type="transmembrane region" description="Helical" evidence="1">
    <location>
        <begin position="132"/>
        <end position="151"/>
    </location>
</feature>
<dbReference type="InterPro" id="IPR038765">
    <property type="entry name" value="Papain-like_cys_pep_sf"/>
</dbReference>
<feature type="transmembrane region" description="Helical" evidence="1">
    <location>
        <begin position="163"/>
        <end position="181"/>
    </location>
</feature>
<feature type="domain" description="Transglutaminase-like" evidence="2">
    <location>
        <begin position="400"/>
        <end position="471"/>
    </location>
</feature>
<dbReference type="Pfam" id="PF01841">
    <property type="entry name" value="Transglut_core"/>
    <property type="match status" value="1"/>
</dbReference>
<evidence type="ECO:0000256" key="1">
    <source>
        <dbReference type="SAM" id="Phobius"/>
    </source>
</evidence>
<protein>
    <submittedName>
        <fullName evidence="3 4">Transglutaminase</fullName>
    </submittedName>
</protein>
<evidence type="ECO:0000313" key="4">
    <source>
        <dbReference type="EMBL" id="STX62289.1"/>
    </source>
</evidence>
<dbReference type="PANTHER" id="PTHR42736">
    <property type="entry name" value="PROTEIN-GLUTAMINE GAMMA-GLUTAMYLTRANSFERASE"/>
    <property type="match status" value="1"/>
</dbReference>
<dbReference type="RefSeq" id="WP_028384250.1">
    <property type="nucleotide sequence ID" value="NZ_CAAAJG010000039.1"/>
</dbReference>
<evidence type="ECO:0000313" key="5">
    <source>
        <dbReference type="Proteomes" id="UP000054985"/>
    </source>
</evidence>
<dbReference type="EMBL" id="UGOG01000001">
    <property type="protein sequence ID" value="STX62289.1"/>
    <property type="molecule type" value="Genomic_DNA"/>
</dbReference>